<comment type="caution">
    <text evidence="1">The sequence shown here is derived from an EMBL/GenBank/DDBJ whole genome shotgun (WGS) entry which is preliminary data.</text>
</comment>
<dbReference type="AlphaFoldDB" id="A0A413KMG6"/>
<accession>A0A413KMG6</accession>
<gene>
    <name evidence="1" type="ORF">DWX18_10185</name>
</gene>
<evidence type="ECO:0000313" key="1">
    <source>
        <dbReference type="EMBL" id="RGT59211.1"/>
    </source>
</evidence>
<dbReference type="Proteomes" id="UP000284046">
    <property type="component" value="Unassembled WGS sequence"/>
</dbReference>
<proteinExistence type="predicted"/>
<reference evidence="1 2" key="1">
    <citation type="submission" date="2018-08" db="EMBL/GenBank/DDBJ databases">
        <title>A genome reference for cultivated species of the human gut microbiota.</title>
        <authorList>
            <person name="Zou Y."/>
            <person name="Xue W."/>
            <person name="Luo G."/>
        </authorList>
    </citation>
    <scope>NUCLEOTIDE SEQUENCE [LARGE SCALE GENOMIC DNA]</scope>
    <source>
        <strain evidence="1 2">AF18-38</strain>
    </source>
</reference>
<name>A0A413KMG6_STRAP</name>
<evidence type="ECO:0000313" key="2">
    <source>
        <dbReference type="Proteomes" id="UP000284046"/>
    </source>
</evidence>
<organism evidence="1 2">
    <name type="scientific">Streptococcus anginosus</name>
    <dbReference type="NCBI Taxonomy" id="1328"/>
    <lineage>
        <taxon>Bacteria</taxon>
        <taxon>Bacillati</taxon>
        <taxon>Bacillota</taxon>
        <taxon>Bacilli</taxon>
        <taxon>Lactobacillales</taxon>
        <taxon>Streptococcaceae</taxon>
        <taxon>Streptococcus</taxon>
        <taxon>Streptococcus anginosus group</taxon>
    </lineage>
</organism>
<dbReference type="EMBL" id="QRWZ01000020">
    <property type="protein sequence ID" value="RGT59211.1"/>
    <property type="molecule type" value="Genomic_DNA"/>
</dbReference>
<protein>
    <submittedName>
        <fullName evidence="1">Uncharacterized protein</fullName>
    </submittedName>
</protein>
<sequence>MHFIVWLAIHSGWLDNLIPCYTGDSGYPNQLCKGKSQNSPVDYFRSATRNWDLLKNQILRMIDFCPTLKIEHG</sequence>